<comment type="similarity">
    <text evidence="1 8">Belongs to the cytochrome P450 family.</text>
</comment>
<evidence type="ECO:0000256" key="7">
    <source>
        <dbReference type="PIRSR" id="PIRSR602401-1"/>
    </source>
</evidence>
<accession>A0A1H3P7Q7</accession>
<dbReference type="InterPro" id="IPR036396">
    <property type="entry name" value="Cyt_P450_sf"/>
</dbReference>
<dbReference type="AlphaFoldDB" id="A0A1H3P7Q7"/>
<dbReference type="InterPro" id="IPR050196">
    <property type="entry name" value="Cytochrome_P450_Monoox"/>
</dbReference>
<comment type="cofactor">
    <cofactor evidence="7">
        <name>heme</name>
        <dbReference type="ChEBI" id="CHEBI:30413"/>
    </cofactor>
</comment>
<dbReference type="InterPro" id="IPR001128">
    <property type="entry name" value="Cyt_P450"/>
</dbReference>
<reference evidence="9 10" key="1">
    <citation type="submission" date="2016-10" db="EMBL/GenBank/DDBJ databases">
        <authorList>
            <person name="de Groot N.N."/>
        </authorList>
    </citation>
    <scope>NUCLEOTIDE SEQUENCE [LARGE SCALE GENOMIC DNA]</scope>
    <source>
        <strain evidence="9 10">CPCC 202699</strain>
    </source>
</reference>
<keyword evidence="4 8" id="KW-0560">Oxidoreductase</keyword>
<dbReference type="Gene3D" id="1.10.630.10">
    <property type="entry name" value="Cytochrome P450"/>
    <property type="match status" value="1"/>
</dbReference>
<keyword evidence="10" id="KW-1185">Reference proteome</keyword>
<keyword evidence="2 7" id="KW-0349">Heme</keyword>
<dbReference type="EMBL" id="FNON01000008">
    <property type="protein sequence ID" value="SDY97128.1"/>
    <property type="molecule type" value="Genomic_DNA"/>
</dbReference>
<dbReference type="RefSeq" id="WP_091295291.1">
    <property type="nucleotide sequence ID" value="NZ_FNON01000008.1"/>
</dbReference>
<evidence type="ECO:0000256" key="8">
    <source>
        <dbReference type="RuleBase" id="RU000461"/>
    </source>
</evidence>
<dbReference type="GO" id="GO:0005506">
    <property type="term" value="F:iron ion binding"/>
    <property type="evidence" value="ECO:0007669"/>
    <property type="project" value="InterPro"/>
</dbReference>
<dbReference type="PROSITE" id="PS00086">
    <property type="entry name" value="CYTOCHROME_P450"/>
    <property type="match status" value="1"/>
</dbReference>
<dbReference type="GO" id="GO:0016705">
    <property type="term" value="F:oxidoreductase activity, acting on paired donors, with incorporation or reduction of molecular oxygen"/>
    <property type="evidence" value="ECO:0007669"/>
    <property type="project" value="InterPro"/>
</dbReference>
<keyword evidence="6 8" id="KW-0503">Monooxygenase</keyword>
<feature type="binding site" description="axial binding residue" evidence="7">
    <location>
        <position position="380"/>
    </location>
    <ligand>
        <name>heme</name>
        <dbReference type="ChEBI" id="CHEBI:30413"/>
    </ligand>
    <ligandPart>
        <name>Fe</name>
        <dbReference type="ChEBI" id="CHEBI:18248"/>
    </ligandPart>
</feature>
<dbReference type="PRINTS" id="PR00385">
    <property type="entry name" value="P450"/>
</dbReference>
<dbReference type="InterPro" id="IPR017972">
    <property type="entry name" value="Cyt_P450_CS"/>
</dbReference>
<keyword evidence="3 7" id="KW-0479">Metal-binding</keyword>
<evidence type="ECO:0000256" key="3">
    <source>
        <dbReference type="ARBA" id="ARBA00022723"/>
    </source>
</evidence>
<evidence type="ECO:0000256" key="2">
    <source>
        <dbReference type="ARBA" id="ARBA00022617"/>
    </source>
</evidence>
<evidence type="ECO:0000256" key="4">
    <source>
        <dbReference type="ARBA" id="ARBA00023002"/>
    </source>
</evidence>
<evidence type="ECO:0000313" key="10">
    <source>
        <dbReference type="Proteomes" id="UP000199515"/>
    </source>
</evidence>
<gene>
    <name evidence="9" type="ORF">SAMN05421504_10863</name>
</gene>
<sequence length="431" mass="48043">MPMTRGLPVLGHALRLARTPLRFVESARDSGDVVVFRLGPKRCYLVNDPALVREVLVTRQKNFVKGGPLYEQLRNLVGKGLVASSGQLHRRQRKLVQPAFHHQRIAGYAEAIAEVVTSTSESWHDGQVLDVNHEMHSVSIGILAKTLCTALPGDEFADEIRRSLPVLLQGIARRAYVPAGFLHKLPLPANRRFDEALTGLCALIDRLVAACHADPVDRGDLLSLLTLSGSMSDQQLRDEVMTMLLAGFETAATTLMWTLQVLSTQPEIQRRVQEEVDGVLSGRQAGLEDLPKLGYLRNVLLEAMRRYPIAWLLTRRCVDETELGGVRIPADADVFYSPYALHHHPAYFSEPHTFDPDRWLSETARPSHAYLPFGAGTHKCVGESFAMTEMMLAVAAITARWHVLPVPDRPFEWSATSTYSPKDLRLVIEAR</sequence>
<dbReference type="PANTHER" id="PTHR24291">
    <property type="entry name" value="CYTOCHROME P450 FAMILY 4"/>
    <property type="match status" value="1"/>
</dbReference>
<dbReference type="GO" id="GO:0020037">
    <property type="term" value="F:heme binding"/>
    <property type="evidence" value="ECO:0007669"/>
    <property type="project" value="InterPro"/>
</dbReference>
<dbReference type="GO" id="GO:0004497">
    <property type="term" value="F:monooxygenase activity"/>
    <property type="evidence" value="ECO:0007669"/>
    <property type="project" value="UniProtKB-KW"/>
</dbReference>
<proteinExistence type="inferred from homology"/>
<dbReference type="Proteomes" id="UP000199515">
    <property type="component" value="Unassembled WGS sequence"/>
</dbReference>
<dbReference type="PRINTS" id="PR00463">
    <property type="entry name" value="EP450I"/>
</dbReference>
<dbReference type="Pfam" id="PF00067">
    <property type="entry name" value="p450"/>
    <property type="match status" value="1"/>
</dbReference>
<evidence type="ECO:0000256" key="6">
    <source>
        <dbReference type="ARBA" id="ARBA00023033"/>
    </source>
</evidence>
<evidence type="ECO:0000256" key="1">
    <source>
        <dbReference type="ARBA" id="ARBA00010617"/>
    </source>
</evidence>
<dbReference type="PANTHER" id="PTHR24291:SF50">
    <property type="entry name" value="BIFUNCTIONAL ALBAFLAVENONE MONOOXYGENASE_TERPENE SYNTHASE"/>
    <property type="match status" value="1"/>
</dbReference>
<organism evidence="9 10">
    <name type="scientific">Amycolatopsis xylanica</name>
    <dbReference type="NCBI Taxonomy" id="589385"/>
    <lineage>
        <taxon>Bacteria</taxon>
        <taxon>Bacillati</taxon>
        <taxon>Actinomycetota</taxon>
        <taxon>Actinomycetes</taxon>
        <taxon>Pseudonocardiales</taxon>
        <taxon>Pseudonocardiaceae</taxon>
        <taxon>Amycolatopsis</taxon>
    </lineage>
</organism>
<dbReference type="OrthoDB" id="5290182at2"/>
<dbReference type="SUPFAM" id="SSF48264">
    <property type="entry name" value="Cytochrome P450"/>
    <property type="match status" value="1"/>
</dbReference>
<evidence type="ECO:0000256" key="5">
    <source>
        <dbReference type="ARBA" id="ARBA00023004"/>
    </source>
</evidence>
<dbReference type="STRING" id="589385.SAMN05421504_10863"/>
<dbReference type="InterPro" id="IPR002401">
    <property type="entry name" value="Cyt_P450_E_grp-I"/>
</dbReference>
<evidence type="ECO:0000313" key="9">
    <source>
        <dbReference type="EMBL" id="SDY97128.1"/>
    </source>
</evidence>
<keyword evidence="5 7" id="KW-0408">Iron</keyword>
<dbReference type="CDD" id="cd11049">
    <property type="entry name" value="CYP170A1-like"/>
    <property type="match status" value="1"/>
</dbReference>
<protein>
    <submittedName>
        <fullName evidence="9">Pentalenene oxygenase</fullName>
    </submittedName>
</protein>
<name>A0A1H3P7Q7_9PSEU</name>